<gene>
    <name evidence="4" type="ORF">CLV72_106155</name>
</gene>
<evidence type="ECO:0000259" key="3">
    <source>
        <dbReference type="PROSITE" id="PS50043"/>
    </source>
</evidence>
<dbReference type="Pfam" id="PF00196">
    <property type="entry name" value="GerE"/>
    <property type="match status" value="1"/>
</dbReference>
<dbReference type="InterPro" id="IPR016032">
    <property type="entry name" value="Sig_transdc_resp-reg_C-effctor"/>
</dbReference>
<dbReference type="AlphaFoldDB" id="A0A2T0PZZ0"/>
<dbReference type="GO" id="GO:0005737">
    <property type="term" value="C:cytoplasm"/>
    <property type="evidence" value="ECO:0007669"/>
    <property type="project" value="TreeGrafter"/>
</dbReference>
<keyword evidence="5" id="KW-1185">Reference proteome</keyword>
<dbReference type="GO" id="GO:0004016">
    <property type="term" value="F:adenylate cyclase activity"/>
    <property type="evidence" value="ECO:0007669"/>
    <property type="project" value="TreeGrafter"/>
</dbReference>
<dbReference type="InterPro" id="IPR036388">
    <property type="entry name" value="WH-like_DNA-bd_sf"/>
</dbReference>
<keyword evidence="1" id="KW-0547">Nucleotide-binding</keyword>
<dbReference type="InterPro" id="IPR000792">
    <property type="entry name" value="Tscrpt_reg_LuxR_C"/>
</dbReference>
<dbReference type="PROSITE" id="PS50043">
    <property type="entry name" value="HTH_LUXR_2"/>
    <property type="match status" value="1"/>
</dbReference>
<dbReference type="PANTHER" id="PTHR16305">
    <property type="entry name" value="TESTICULAR SOLUBLE ADENYLYL CYCLASE"/>
    <property type="match status" value="1"/>
</dbReference>
<dbReference type="CDD" id="cd06170">
    <property type="entry name" value="LuxR_C_like"/>
    <property type="match status" value="1"/>
</dbReference>
<sequence>MLEGMWSHSSSPVLIGRGDELNLLLDTAADAAAGTARAVLVAGEAGVGKSRLLDEFGRRAATERVLTGNCLELGVDGLPFAPFVTALRQLVRELGAEHLSRVFGGPPDELARLLPELGAAAAEREDSRGHLFDQVLRLLESAAEPGGLSLVIEDAHWADRSTRDLFVFLVHNLGAARVQLVLSYRSDELHRAHPLRRLLPQLRRLDHVAAVELSGLSRGEVAELAAAIRGAEPPPALLDTIHERSNGNPLFVESLLECGAHGLGRVVPDTLRDLLLGAIQRLPDDAARVVAAASVAGERVDHELLRRVTGLPEAALDGSLRAAVDGNVLRVEPSRHGDPAGYVFRHALLREAVHDDLLPGEHTRLHARYADELEADPSLLPARDRAVALAHHRHSANQLPQALSAAWLAAGQAYSALAFAEKLQMLERILELWDRVPDAAALIGADRLDVLRQAVGAALSGGDPERAGALATAALRGLDPAEDPVRYALLLRQRGRARRELGQAESVDDLRAALATLPADRPERALLLATLANDLMLHPRLAESIELADEALALARATGHHYVEADALITRGVLHVQRGAFDTGMRLIDEGEAIARRISAITLEQRAISNRAAMLSENAGRLHEALRVAESGYEQTTRLKLQRLDSVCTAINIVEIRLLLGQYDRCRTAVEETLRWQPARATQLQLRLFRGRAALLQGDTAAARADLDAYLAAPGRRDTYSQEEGPAAVLEIGVLLAEGRPGEAVGAALAALGDGTALRCDIYGWQLLGATAVLLTDPRAAAEAGPERMAALAAAVRAAVAEMNDIYPAQQAHRAAVGQLLREYEGAASAAAAWSAVAERWAGLEQPYERAEALLRAAEAAAEAGERAAAGRLVRAAAEAAAPLPAPPLRARVQALAARIGEPLDTAAPVPSAPGLTPRETEVLRLLARGRSNREIAGELFISAKTASVHVSNILGKLGVPNRGAAAAEAFRLGLVAPERV</sequence>
<name>A0A2T0PZZ0_9ACTN</name>
<dbReference type="InterPro" id="IPR027417">
    <property type="entry name" value="P-loop_NTPase"/>
</dbReference>
<dbReference type="GO" id="GO:0006355">
    <property type="term" value="P:regulation of DNA-templated transcription"/>
    <property type="evidence" value="ECO:0007669"/>
    <property type="project" value="InterPro"/>
</dbReference>
<feature type="domain" description="HTH luxR-type" evidence="3">
    <location>
        <begin position="909"/>
        <end position="974"/>
    </location>
</feature>
<dbReference type="SUPFAM" id="SSF46894">
    <property type="entry name" value="C-terminal effector domain of the bipartite response regulators"/>
    <property type="match status" value="1"/>
</dbReference>
<dbReference type="InterPro" id="IPR041664">
    <property type="entry name" value="AAA_16"/>
</dbReference>
<comment type="caution">
    <text evidence="4">The sequence shown here is derived from an EMBL/GenBank/DDBJ whole genome shotgun (WGS) entry which is preliminary data.</text>
</comment>
<dbReference type="Pfam" id="PF13191">
    <property type="entry name" value="AAA_16"/>
    <property type="match status" value="1"/>
</dbReference>
<dbReference type="EMBL" id="PVZC01000006">
    <property type="protein sequence ID" value="PRX97119.1"/>
    <property type="molecule type" value="Genomic_DNA"/>
</dbReference>
<accession>A0A2T0PZZ0</accession>
<evidence type="ECO:0000256" key="1">
    <source>
        <dbReference type="ARBA" id="ARBA00022741"/>
    </source>
</evidence>
<dbReference type="OrthoDB" id="5476461at2"/>
<proteinExistence type="predicted"/>
<dbReference type="Proteomes" id="UP000237846">
    <property type="component" value="Unassembled WGS sequence"/>
</dbReference>
<evidence type="ECO:0000256" key="2">
    <source>
        <dbReference type="ARBA" id="ARBA00022840"/>
    </source>
</evidence>
<evidence type="ECO:0000313" key="4">
    <source>
        <dbReference type="EMBL" id="PRX97119.1"/>
    </source>
</evidence>
<dbReference type="Gene3D" id="1.25.40.10">
    <property type="entry name" value="Tetratricopeptide repeat domain"/>
    <property type="match status" value="1"/>
</dbReference>
<evidence type="ECO:0000313" key="5">
    <source>
        <dbReference type="Proteomes" id="UP000237846"/>
    </source>
</evidence>
<keyword evidence="2" id="KW-0067">ATP-binding</keyword>
<organism evidence="4 5">
    <name type="scientific">Allonocardiopsis opalescens</name>
    <dbReference type="NCBI Taxonomy" id="1144618"/>
    <lineage>
        <taxon>Bacteria</taxon>
        <taxon>Bacillati</taxon>
        <taxon>Actinomycetota</taxon>
        <taxon>Actinomycetes</taxon>
        <taxon>Streptosporangiales</taxon>
        <taxon>Allonocardiopsis</taxon>
    </lineage>
</organism>
<dbReference type="SMART" id="SM00421">
    <property type="entry name" value="HTH_LUXR"/>
    <property type="match status" value="1"/>
</dbReference>
<dbReference type="RefSeq" id="WP_106248877.1">
    <property type="nucleotide sequence ID" value="NZ_PVZC01000006.1"/>
</dbReference>
<dbReference type="GO" id="GO:0003677">
    <property type="term" value="F:DNA binding"/>
    <property type="evidence" value="ECO:0007669"/>
    <property type="project" value="InterPro"/>
</dbReference>
<dbReference type="InterPro" id="IPR011990">
    <property type="entry name" value="TPR-like_helical_dom_sf"/>
</dbReference>
<protein>
    <submittedName>
        <fullName evidence="4">Regulatory LuxR family protein</fullName>
    </submittedName>
</protein>
<dbReference type="SUPFAM" id="SSF52540">
    <property type="entry name" value="P-loop containing nucleoside triphosphate hydrolases"/>
    <property type="match status" value="1"/>
</dbReference>
<reference evidence="4 5" key="1">
    <citation type="submission" date="2018-03" db="EMBL/GenBank/DDBJ databases">
        <title>Genomic Encyclopedia of Archaeal and Bacterial Type Strains, Phase II (KMG-II): from individual species to whole genera.</title>
        <authorList>
            <person name="Goeker M."/>
        </authorList>
    </citation>
    <scope>NUCLEOTIDE SEQUENCE [LARGE SCALE GENOMIC DNA]</scope>
    <source>
        <strain evidence="4 5">DSM 45601</strain>
    </source>
</reference>
<dbReference type="SUPFAM" id="SSF48452">
    <property type="entry name" value="TPR-like"/>
    <property type="match status" value="1"/>
</dbReference>
<dbReference type="PANTHER" id="PTHR16305:SF35">
    <property type="entry name" value="TRANSCRIPTIONAL ACTIVATOR DOMAIN"/>
    <property type="match status" value="1"/>
</dbReference>
<dbReference type="Gene3D" id="1.10.10.10">
    <property type="entry name" value="Winged helix-like DNA-binding domain superfamily/Winged helix DNA-binding domain"/>
    <property type="match status" value="1"/>
</dbReference>
<dbReference type="GO" id="GO:0005524">
    <property type="term" value="F:ATP binding"/>
    <property type="evidence" value="ECO:0007669"/>
    <property type="project" value="UniProtKB-KW"/>
</dbReference>
<dbReference type="PRINTS" id="PR00038">
    <property type="entry name" value="HTHLUXR"/>
</dbReference>